<dbReference type="InterPro" id="IPR041682">
    <property type="entry name" value="AAA_14"/>
</dbReference>
<gene>
    <name evidence="3" type="ORF">MalAC0309_0004</name>
</gene>
<dbReference type="KEGG" id="malk:MalAC0309_0004"/>
<sequence>MRTYRTRVVDTELAERMRVNGAILIDGPKAVGKTVTASQVAKTVFRMDVDGSAQAALDADPSILFGSPGPILFDEWQETPELWNLVRRAVDDRDGVGHFLLTGSARPRDDARLHSGAGRIGRLRMRPMSLCESGHSTGEVSLATIFDDPLDHGVQGSGLAVTDVFERIVVGGWPELVNAGEREARVWLADYLRTVAEVDVPAMGPRRNPTNIGRLFAALARVVGGPINRSATAADVGGARGPIDERTLGHYLEVIERLMLIEPLEAWAPHMRSRTRLRTSAVHHFVDPSLGVAALGVGVADLTRDLEAAGFHFESLVIRDLRVYSQQLGARLSSWRDTQLNREVDAVIELPDGRWAAVEVKLGEGRVDEAAATLLSMARKVDHDRHGEPSALLVITGGRYGYRRPDGVTVVPITALGP</sequence>
<reference evidence="4" key="1">
    <citation type="submission" date="2015-12" db="EMBL/GenBank/DDBJ databases">
        <authorList>
            <person name="Shamseldin A."/>
            <person name="Moawad H."/>
            <person name="Abd El-Rahim W.M."/>
            <person name="Sadowsky M.J."/>
        </authorList>
    </citation>
    <scope>NUCLEOTIDE SEQUENCE [LARGE SCALE GENOMIC DNA]</scope>
    <source>
        <strain evidence="4">JAM AC0309</strain>
    </source>
</reference>
<dbReference type="Proteomes" id="UP000218965">
    <property type="component" value="Chromosome"/>
</dbReference>
<dbReference type="InterPro" id="IPR025420">
    <property type="entry name" value="DUF4143"/>
</dbReference>
<evidence type="ECO:0000313" key="4">
    <source>
        <dbReference type="Proteomes" id="UP000218965"/>
    </source>
</evidence>
<evidence type="ECO:0000259" key="2">
    <source>
        <dbReference type="Pfam" id="PF13635"/>
    </source>
</evidence>
<protein>
    <recommendedName>
        <fullName evidence="5">ATP-binding protein</fullName>
    </recommendedName>
</protein>
<dbReference type="OrthoDB" id="128089at2"/>
<accession>A0A0U4NQX6</accession>
<evidence type="ECO:0000313" key="3">
    <source>
        <dbReference type="EMBL" id="BAU30883.1"/>
    </source>
</evidence>
<dbReference type="Pfam" id="PF13635">
    <property type="entry name" value="DUF4143"/>
    <property type="match status" value="1"/>
</dbReference>
<dbReference type="AlphaFoldDB" id="A0A0U4NQX6"/>
<dbReference type="PANTHER" id="PTHR43566:SF2">
    <property type="entry name" value="DUF4143 DOMAIN-CONTAINING PROTEIN"/>
    <property type="match status" value="1"/>
</dbReference>
<evidence type="ECO:0000259" key="1">
    <source>
        <dbReference type="Pfam" id="PF13173"/>
    </source>
</evidence>
<proteinExistence type="predicted"/>
<dbReference type="SUPFAM" id="SSF52540">
    <property type="entry name" value="P-loop containing nucleoside triphosphate hydrolases"/>
    <property type="match status" value="1"/>
</dbReference>
<feature type="domain" description="AAA" evidence="1">
    <location>
        <begin position="21"/>
        <end position="132"/>
    </location>
</feature>
<reference evidence="3 4" key="2">
    <citation type="submission" date="2016-01" db="EMBL/GenBank/DDBJ databases">
        <title>Microcella alkaliphila JAM AC0309 whole genome shotgun sequence.</title>
        <authorList>
            <person name="Kurata A."/>
            <person name="Hirose Y."/>
            <person name="Kishimoto N."/>
            <person name="Kobayashi T."/>
        </authorList>
    </citation>
    <scope>NUCLEOTIDE SEQUENCE [LARGE SCALE GENOMIC DNA]</scope>
    <source>
        <strain evidence="3 4">JAM AC0309</strain>
    </source>
</reference>
<evidence type="ECO:0008006" key="5">
    <source>
        <dbReference type="Google" id="ProtNLM"/>
    </source>
</evidence>
<organism evidence="3 4">
    <name type="scientific">Microcella alkaliphila</name>
    <dbReference type="NCBI Taxonomy" id="279828"/>
    <lineage>
        <taxon>Bacteria</taxon>
        <taxon>Bacillati</taxon>
        <taxon>Actinomycetota</taxon>
        <taxon>Actinomycetes</taxon>
        <taxon>Micrococcales</taxon>
        <taxon>Microbacteriaceae</taxon>
        <taxon>Microcella</taxon>
    </lineage>
</organism>
<dbReference type="PANTHER" id="PTHR43566">
    <property type="entry name" value="CONSERVED PROTEIN"/>
    <property type="match status" value="1"/>
</dbReference>
<feature type="domain" description="DUF4143" evidence="2">
    <location>
        <begin position="198"/>
        <end position="362"/>
    </location>
</feature>
<dbReference type="InterPro" id="IPR027417">
    <property type="entry name" value="P-loop_NTPase"/>
</dbReference>
<dbReference type="EMBL" id="AP017315">
    <property type="protein sequence ID" value="BAU30883.1"/>
    <property type="molecule type" value="Genomic_DNA"/>
</dbReference>
<dbReference type="Pfam" id="PF13173">
    <property type="entry name" value="AAA_14"/>
    <property type="match status" value="1"/>
</dbReference>
<name>A0A0U4NQX6_9MICO</name>